<keyword evidence="4" id="KW-1185">Reference proteome</keyword>
<comment type="caution">
    <text evidence="3">The sequence shown here is derived from an EMBL/GenBank/DDBJ whole genome shotgun (WGS) entry which is preliminary data.</text>
</comment>
<reference evidence="5" key="2">
    <citation type="submission" date="2018-05" db="EMBL/GenBank/DDBJ databases">
        <title>Genome Sequencing of selected type strains of the family Eggerthellaceae.</title>
        <authorList>
            <person name="Danylec N."/>
            <person name="Stoll D.A."/>
            <person name="Doetsch A."/>
            <person name="Huch M."/>
        </authorList>
    </citation>
    <scope>NUCLEOTIDE SEQUENCE [LARGE SCALE GENOMIC DNA]</scope>
    <source>
        <strain evidence="5">DSM 16107</strain>
    </source>
</reference>
<evidence type="ECO:0000313" key="5">
    <source>
        <dbReference type="Proteomes" id="UP000270112"/>
    </source>
</evidence>
<dbReference type="InterPro" id="IPR036411">
    <property type="entry name" value="TorD-like_sf"/>
</dbReference>
<sequence length="226" mass="24447">MRIDDDETGVVLANRHFLYRYLWRAFAAKPDETLLEVARGQHALEACGLVSDTAARIQQAIAQLARADASADGVASLEAEYTRVLIGPASLPAPPWESVFTTGENLIFQESTLAVRAAYRAAGYVAAGYPREADDHLATELDFMAALAEEACTAYEAGDAERAHASLQVQRQFLSEHLNAWAKPFSDRLERAAGKDAGGLYVHFAQLCAEVCAADEERVSGLMADA</sequence>
<evidence type="ECO:0000313" key="3">
    <source>
        <dbReference type="EMBL" id="RNM42141.1"/>
    </source>
</evidence>
<dbReference type="InterPro" id="IPR020945">
    <property type="entry name" value="DMSO/NO3_reduct_chaperone"/>
</dbReference>
<protein>
    <submittedName>
        <fullName evidence="3">Dehydrogenase</fullName>
    </submittedName>
</protein>
<evidence type="ECO:0000313" key="4">
    <source>
        <dbReference type="Proteomes" id="UP000253817"/>
    </source>
</evidence>
<dbReference type="PANTHER" id="PTHR34227:SF1">
    <property type="entry name" value="DIMETHYL SULFOXIDE REDUCTASE CHAPERONE-RELATED"/>
    <property type="match status" value="1"/>
</dbReference>
<dbReference type="SUPFAM" id="SSF89155">
    <property type="entry name" value="TorD-like"/>
    <property type="match status" value="1"/>
</dbReference>
<reference evidence="2 4" key="1">
    <citation type="journal article" date="2018" name="Elife">
        <title>Discovery and characterization of a prevalent human gut bacterial enzyme sufficient for the inactivation of a family of plant toxins.</title>
        <authorList>
            <person name="Koppel N."/>
            <person name="Bisanz J.E."/>
            <person name="Pandelia M.E."/>
            <person name="Turnbaugh P.J."/>
            <person name="Balskus E.P."/>
        </authorList>
    </citation>
    <scope>NUCLEOTIDE SEQUENCE [LARGE SCALE GENOMIC DNA]</scope>
    <source>
        <strain evidence="2 4">DSM 16107</strain>
    </source>
</reference>
<dbReference type="Gene3D" id="1.10.3480.10">
    <property type="entry name" value="TorD-like"/>
    <property type="match status" value="1"/>
</dbReference>
<dbReference type="AlphaFoldDB" id="A0A3N0IYU7"/>
<reference evidence="3" key="3">
    <citation type="journal article" date="2019" name="Microbiol. Resour. Announc.">
        <title>Draft Genome Sequences of Type Strains of Gordonibacter faecihominis, Paraeggerthella hongkongensis, Parvibacter caecicola,Slackia equolifaciens, Slackia faecicanis, and Slackia isoflavoniconvertens.</title>
        <authorList>
            <person name="Danylec N."/>
            <person name="Stoll D.A."/>
            <person name="Dotsch A."/>
            <person name="Huch M."/>
        </authorList>
    </citation>
    <scope>NUCLEOTIDE SEQUENCE</scope>
    <source>
        <strain evidence="3">DSM 16107</strain>
    </source>
</reference>
<dbReference type="PANTHER" id="PTHR34227">
    <property type="entry name" value="CHAPERONE PROTEIN YCDY"/>
    <property type="match status" value="1"/>
</dbReference>
<evidence type="ECO:0000256" key="1">
    <source>
        <dbReference type="ARBA" id="ARBA00023186"/>
    </source>
</evidence>
<dbReference type="EMBL" id="PPTT01000029">
    <property type="protein sequence ID" value="RDB66747.1"/>
    <property type="molecule type" value="Genomic_DNA"/>
</dbReference>
<dbReference type="InterPro" id="IPR050289">
    <property type="entry name" value="TorD/DmsD_chaperones"/>
</dbReference>
<name>A0A3N0IYU7_9ACTN</name>
<dbReference type="EMBL" id="QICC01000018">
    <property type="protein sequence ID" value="RNM42141.1"/>
    <property type="molecule type" value="Genomic_DNA"/>
</dbReference>
<evidence type="ECO:0000313" key="2">
    <source>
        <dbReference type="EMBL" id="RDB66747.1"/>
    </source>
</evidence>
<gene>
    <name evidence="2" type="ORF">C1876_14145</name>
    <name evidence="3" type="ORF">DMP09_06160</name>
</gene>
<accession>A0A3N0IYU7</accession>
<keyword evidence="1" id="KW-0143">Chaperone</keyword>
<dbReference type="OrthoDB" id="3173687at2"/>
<dbReference type="Proteomes" id="UP000253817">
    <property type="component" value="Unassembled WGS sequence"/>
</dbReference>
<dbReference type="RefSeq" id="WP_114547370.1">
    <property type="nucleotide sequence ID" value="NZ_PPTT01000029.1"/>
</dbReference>
<dbReference type="Pfam" id="PF02613">
    <property type="entry name" value="Nitrate_red_del"/>
    <property type="match status" value="1"/>
</dbReference>
<organism evidence="3 5">
    <name type="scientific">Eggerthella sinensis</name>
    <dbReference type="NCBI Taxonomy" id="242230"/>
    <lineage>
        <taxon>Bacteria</taxon>
        <taxon>Bacillati</taxon>
        <taxon>Actinomycetota</taxon>
        <taxon>Coriobacteriia</taxon>
        <taxon>Eggerthellales</taxon>
        <taxon>Eggerthellaceae</taxon>
        <taxon>Eggerthella</taxon>
    </lineage>
</organism>
<dbReference type="Proteomes" id="UP000270112">
    <property type="component" value="Unassembled WGS sequence"/>
</dbReference>
<proteinExistence type="predicted"/>